<evidence type="ECO:0000313" key="2">
    <source>
        <dbReference type="EMBL" id="CAK9437622.1"/>
    </source>
</evidence>
<dbReference type="Proteomes" id="UP001497383">
    <property type="component" value="Chromosome 2"/>
</dbReference>
<organism evidence="2 3">
    <name type="scientific">Lodderomyces beijingensis</name>
    <dbReference type="NCBI Taxonomy" id="1775926"/>
    <lineage>
        <taxon>Eukaryota</taxon>
        <taxon>Fungi</taxon>
        <taxon>Dikarya</taxon>
        <taxon>Ascomycota</taxon>
        <taxon>Saccharomycotina</taxon>
        <taxon>Pichiomycetes</taxon>
        <taxon>Debaryomycetaceae</taxon>
        <taxon>Candida/Lodderomyces clade</taxon>
        <taxon>Lodderomyces</taxon>
    </lineage>
</organism>
<keyword evidence="1" id="KW-0732">Signal</keyword>
<keyword evidence="3" id="KW-1185">Reference proteome</keyword>
<feature type="chain" id="PRO_5045351837" evidence="1">
    <location>
        <begin position="23"/>
        <end position="130"/>
    </location>
</feature>
<protein>
    <submittedName>
        <fullName evidence="2">Uncharacterized protein</fullName>
    </submittedName>
</protein>
<dbReference type="InterPro" id="IPR031452">
    <property type="entry name" value="Kre1"/>
</dbReference>
<sequence length="130" mass="13106">MLFYNQLATTIIFALLTTLVCGLADQGDGAGAKTSEKTIVWITTTMDGHSTVVSTLYSQSFMDTDSAAINVPSGEVGMGSISGSVGGYRTYDHTTISQAGGGAGAGAGINVHAGGILGIFTTIILALGLI</sequence>
<name>A0ABP0ZKY4_9ASCO</name>
<reference evidence="2 3" key="1">
    <citation type="submission" date="2024-03" db="EMBL/GenBank/DDBJ databases">
        <authorList>
            <person name="Brejova B."/>
        </authorList>
    </citation>
    <scope>NUCLEOTIDE SEQUENCE [LARGE SCALE GENOMIC DNA]</scope>
    <source>
        <strain evidence="2 3">CBS 14171</strain>
    </source>
</reference>
<evidence type="ECO:0000313" key="3">
    <source>
        <dbReference type="Proteomes" id="UP001497383"/>
    </source>
</evidence>
<dbReference type="GeneID" id="92207196"/>
<dbReference type="Pfam" id="PF17056">
    <property type="entry name" value="KRE1"/>
    <property type="match status" value="1"/>
</dbReference>
<evidence type="ECO:0000256" key="1">
    <source>
        <dbReference type="SAM" id="SignalP"/>
    </source>
</evidence>
<feature type="signal peptide" evidence="1">
    <location>
        <begin position="1"/>
        <end position="22"/>
    </location>
</feature>
<accession>A0ABP0ZKY4</accession>
<gene>
    <name evidence="2" type="ORF">LODBEIA_P20000</name>
</gene>
<proteinExistence type="predicted"/>
<dbReference type="RefSeq" id="XP_066828938.1">
    <property type="nucleotide sequence ID" value="XM_066971952.1"/>
</dbReference>
<dbReference type="EMBL" id="OZ022406">
    <property type="protein sequence ID" value="CAK9437622.1"/>
    <property type="molecule type" value="Genomic_DNA"/>
</dbReference>